<dbReference type="RefSeq" id="WP_162003956.1">
    <property type="nucleotide sequence ID" value="NZ_BJHV01000001.1"/>
</dbReference>
<sequence length="125" mass="12923">MGWASVKSGEFLLRSGKAHLQPFHLAEPSFAFGFGDAGEEVVADLDEPVALGGAGPEHRGADAGVFVNAGGAERAAAGADGDLAPLEVAENLLPFLVGGTRYSSLGRRDRRRARKAMCAWIASSG</sequence>
<organism evidence="1 2">
    <name type="scientific">Streptomyces antimycoticus</name>
    <dbReference type="NCBI Taxonomy" id="68175"/>
    <lineage>
        <taxon>Bacteria</taxon>
        <taxon>Bacillati</taxon>
        <taxon>Actinomycetota</taxon>
        <taxon>Actinomycetes</taxon>
        <taxon>Kitasatosporales</taxon>
        <taxon>Streptomycetaceae</taxon>
        <taxon>Streptomyces</taxon>
        <taxon>Streptomyces violaceusniger group</taxon>
    </lineage>
</organism>
<gene>
    <name evidence="1" type="ORF">SANT12839_096940</name>
</gene>
<reference evidence="1 2" key="1">
    <citation type="journal article" date="2020" name="Int. J. Syst. Evol. Microbiol.">
        <title>Reclassification of Streptomyces castelarensis and Streptomyces sporoclivatus as later heterotypic synonyms of Streptomyces antimycoticus.</title>
        <authorList>
            <person name="Komaki H."/>
            <person name="Tamura T."/>
        </authorList>
    </citation>
    <scope>NUCLEOTIDE SEQUENCE [LARGE SCALE GENOMIC DNA]</scope>
    <source>
        <strain evidence="1 2">NBRC 12839</strain>
    </source>
</reference>
<accession>A0A4D4KJY0</accession>
<evidence type="ECO:0000313" key="1">
    <source>
        <dbReference type="EMBL" id="GDY48812.1"/>
    </source>
</evidence>
<comment type="caution">
    <text evidence="1">The sequence shown here is derived from an EMBL/GenBank/DDBJ whole genome shotgun (WGS) entry which is preliminary data.</text>
</comment>
<dbReference type="Proteomes" id="UP000299290">
    <property type="component" value="Unassembled WGS sequence"/>
</dbReference>
<keyword evidence="2" id="KW-1185">Reference proteome</keyword>
<protein>
    <submittedName>
        <fullName evidence="1">Uncharacterized protein</fullName>
    </submittedName>
</protein>
<evidence type="ECO:0000313" key="2">
    <source>
        <dbReference type="Proteomes" id="UP000299290"/>
    </source>
</evidence>
<name>A0A4D4KJY0_9ACTN</name>
<dbReference type="EMBL" id="BJHV01000001">
    <property type="protein sequence ID" value="GDY48812.1"/>
    <property type="molecule type" value="Genomic_DNA"/>
</dbReference>
<proteinExistence type="predicted"/>
<dbReference type="AlphaFoldDB" id="A0A4D4KJY0"/>